<organism evidence="1 2">
    <name type="scientific">Rhynchophorus ferrugineus</name>
    <name type="common">Red palm weevil</name>
    <name type="synonym">Curculio ferrugineus</name>
    <dbReference type="NCBI Taxonomy" id="354439"/>
    <lineage>
        <taxon>Eukaryota</taxon>
        <taxon>Metazoa</taxon>
        <taxon>Ecdysozoa</taxon>
        <taxon>Arthropoda</taxon>
        <taxon>Hexapoda</taxon>
        <taxon>Insecta</taxon>
        <taxon>Pterygota</taxon>
        <taxon>Neoptera</taxon>
        <taxon>Endopterygota</taxon>
        <taxon>Coleoptera</taxon>
        <taxon>Polyphaga</taxon>
        <taxon>Cucujiformia</taxon>
        <taxon>Curculionidae</taxon>
        <taxon>Dryophthorinae</taxon>
        <taxon>Rhynchophorus</taxon>
    </lineage>
</organism>
<keyword evidence="2" id="KW-1185">Reference proteome</keyword>
<gene>
    <name evidence="1" type="ORF">GWI33_009269</name>
</gene>
<evidence type="ECO:0000313" key="2">
    <source>
        <dbReference type="Proteomes" id="UP000625711"/>
    </source>
</evidence>
<protein>
    <submittedName>
        <fullName evidence="1">Uncharacterized protein</fullName>
    </submittedName>
</protein>
<dbReference type="AlphaFoldDB" id="A0A834IPM2"/>
<proteinExistence type="predicted"/>
<name>A0A834IPM2_RHYFE</name>
<dbReference type="Proteomes" id="UP000625711">
    <property type="component" value="Unassembled WGS sequence"/>
</dbReference>
<evidence type="ECO:0000313" key="1">
    <source>
        <dbReference type="EMBL" id="KAF7277722.1"/>
    </source>
</evidence>
<sequence>MSILSKSPASLFSDLQKNDSVIGAPKFQSASDLTALFVTSNSSSTKQKSAALGPSMNVRRDSPAAAVAAGRWVSGRLGVVAGRR</sequence>
<accession>A0A834IPM2</accession>
<comment type="caution">
    <text evidence="1">The sequence shown here is derived from an EMBL/GenBank/DDBJ whole genome shotgun (WGS) entry which is preliminary data.</text>
</comment>
<dbReference type="EMBL" id="JAACXV010000414">
    <property type="protein sequence ID" value="KAF7277722.1"/>
    <property type="molecule type" value="Genomic_DNA"/>
</dbReference>
<reference evidence="1" key="1">
    <citation type="submission" date="2020-08" db="EMBL/GenBank/DDBJ databases">
        <title>Genome sequencing and assembly of the red palm weevil Rhynchophorus ferrugineus.</title>
        <authorList>
            <person name="Dias G.B."/>
            <person name="Bergman C.M."/>
            <person name="Manee M."/>
        </authorList>
    </citation>
    <scope>NUCLEOTIDE SEQUENCE</scope>
    <source>
        <strain evidence="1">AA-2017</strain>
        <tissue evidence="1">Whole larva</tissue>
    </source>
</reference>